<evidence type="ECO:0000256" key="1">
    <source>
        <dbReference type="SAM" id="MobiDB-lite"/>
    </source>
</evidence>
<feature type="compositionally biased region" description="Polar residues" evidence="1">
    <location>
        <begin position="119"/>
        <end position="129"/>
    </location>
</feature>
<feature type="region of interest" description="Disordered" evidence="1">
    <location>
        <begin position="91"/>
        <end position="216"/>
    </location>
</feature>
<dbReference type="Proteomes" id="UP000002036">
    <property type="component" value="Chromosome A"/>
</dbReference>
<dbReference type="InParanoid" id="C5DBQ1"/>
<dbReference type="GeneID" id="8290453"/>
<dbReference type="RefSeq" id="XP_002551650.1">
    <property type="nucleotide sequence ID" value="XM_002551604.1"/>
</dbReference>
<proteinExistence type="predicted"/>
<feature type="compositionally biased region" description="Basic and acidic residues" evidence="1">
    <location>
        <begin position="132"/>
        <end position="145"/>
    </location>
</feature>
<reference evidence="2 3" key="1">
    <citation type="journal article" date="2009" name="Genome Res.">
        <title>Comparative genomics of protoploid Saccharomycetaceae.</title>
        <authorList>
            <consortium name="The Genolevures Consortium"/>
            <person name="Souciet J.-L."/>
            <person name="Dujon B."/>
            <person name="Gaillardin C."/>
            <person name="Johnston M."/>
            <person name="Baret P.V."/>
            <person name="Cliften P."/>
            <person name="Sherman D.J."/>
            <person name="Weissenbach J."/>
            <person name="Westhof E."/>
            <person name="Wincker P."/>
            <person name="Jubin C."/>
            <person name="Poulain J."/>
            <person name="Barbe V."/>
            <person name="Segurens B."/>
            <person name="Artiguenave F."/>
            <person name="Anthouard V."/>
            <person name="Vacherie B."/>
            <person name="Val M.-E."/>
            <person name="Fulton R.S."/>
            <person name="Minx P."/>
            <person name="Wilson R."/>
            <person name="Durrens P."/>
            <person name="Jean G."/>
            <person name="Marck C."/>
            <person name="Martin T."/>
            <person name="Nikolski M."/>
            <person name="Rolland T."/>
            <person name="Seret M.-L."/>
            <person name="Casaregola S."/>
            <person name="Despons L."/>
            <person name="Fairhead C."/>
            <person name="Fischer G."/>
            <person name="Lafontaine I."/>
            <person name="Leh V."/>
            <person name="Lemaire M."/>
            <person name="de Montigny J."/>
            <person name="Neuveglise C."/>
            <person name="Thierry A."/>
            <person name="Blanc-Lenfle I."/>
            <person name="Bleykasten C."/>
            <person name="Diffels J."/>
            <person name="Fritsch E."/>
            <person name="Frangeul L."/>
            <person name="Goeffon A."/>
            <person name="Jauniaux N."/>
            <person name="Kachouri-Lafond R."/>
            <person name="Payen C."/>
            <person name="Potier S."/>
            <person name="Pribylova L."/>
            <person name="Ozanne C."/>
            <person name="Richard G.-F."/>
            <person name="Sacerdot C."/>
            <person name="Straub M.-L."/>
            <person name="Talla E."/>
        </authorList>
    </citation>
    <scope>NUCLEOTIDE SEQUENCE [LARGE SCALE GENOMIC DNA]</scope>
    <source>
        <strain evidence="3">ATCC 56472 / CBS 6340 / NRRL Y-8284</strain>
    </source>
</reference>
<dbReference type="EMBL" id="CU928165">
    <property type="protein sequence ID" value="CAR21208.1"/>
    <property type="molecule type" value="Genomic_DNA"/>
</dbReference>
<protein>
    <submittedName>
        <fullName evidence="2">KLTH0A04444p</fullName>
    </submittedName>
</protein>
<feature type="region of interest" description="Disordered" evidence="1">
    <location>
        <begin position="571"/>
        <end position="673"/>
    </location>
</feature>
<feature type="compositionally biased region" description="Low complexity" evidence="1">
    <location>
        <begin position="590"/>
        <end position="603"/>
    </location>
</feature>
<keyword evidence="3" id="KW-1185">Reference proteome</keyword>
<name>C5DBQ1_LACTC</name>
<feature type="compositionally biased region" description="Low complexity" evidence="1">
    <location>
        <begin position="148"/>
        <end position="166"/>
    </location>
</feature>
<feature type="region of interest" description="Disordered" evidence="1">
    <location>
        <begin position="1"/>
        <end position="21"/>
    </location>
</feature>
<feature type="compositionally biased region" description="Polar residues" evidence="1">
    <location>
        <begin position="616"/>
        <end position="626"/>
    </location>
</feature>
<dbReference type="AlphaFoldDB" id="C5DBQ1"/>
<dbReference type="FunCoup" id="C5DBQ1">
    <property type="interactions" value="192"/>
</dbReference>
<dbReference type="OMA" id="FVMERFF"/>
<dbReference type="Pfam" id="PF04001">
    <property type="entry name" value="Vhr1"/>
    <property type="match status" value="1"/>
</dbReference>
<dbReference type="STRING" id="559295.C5DBQ1"/>
<dbReference type="eggNOG" id="ENOG502QVE1">
    <property type="taxonomic scope" value="Eukaryota"/>
</dbReference>
<organism evidence="2 3">
    <name type="scientific">Lachancea thermotolerans (strain ATCC 56472 / CBS 6340 / NRRL Y-8284)</name>
    <name type="common">Yeast</name>
    <name type="synonym">Kluyveromyces thermotolerans</name>
    <dbReference type="NCBI Taxonomy" id="559295"/>
    <lineage>
        <taxon>Eukaryota</taxon>
        <taxon>Fungi</taxon>
        <taxon>Dikarya</taxon>
        <taxon>Ascomycota</taxon>
        <taxon>Saccharomycotina</taxon>
        <taxon>Saccharomycetes</taxon>
        <taxon>Saccharomycetales</taxon>
        <taxon>Saccharomycetaceae</taxon>
        <taxon>Lachancea</taxon>
    </lineage>
</organism>
<feature type="region of interest" description="Disordered" evidence="1">
    <location>
        <begin position="286"/>
        <end position="305"/>
    </location>
</feature>
<evidence type="ECO:0000313" key="3">
    <source>
        <dbReference type="Proteomes" id="UP000002036"/>
    </source>
</evidence>
<gene>
    <name evidence="2" type="ordered locus">KLTH0A04444g</name>
</gene>
<evidence type="ECO:0000313" key="2">
    <source>
        <dbReference type="EMBL" id="CAR21208.1"/>
    </source>
</evidence>
<feature type="compositionally biased region" description="Polar residues" evidence="1">
    <location>
        <begin position="650"/>
        <end position="662"/>
    </location>
</feature>
<dbReference type="HOGENOM" id="CLU_006698_0_0_1"/>
<accession>C5DBQ1</accession>
<feature type="compositionally biased region" description="Polar residues" evidence="1">
    <location>
        <begin position="167"/>
        <end position="190"/>
    </location>
</feature>
<dbReference type="KEGG" id="lth:KLTH0A04444g"/>
<dbReference type="InterPro" id="IPR007147">
    <property type="entry name" value="TF_Vhr"/>
</dbReference>
<sequence>MIKPPRVQKPSSSGTTHKIRKQLNFTDERRWKQFSSRRLELIEKFGLGERKASEQDKSIRQIATILRTEFGYPLSSSSEFEKLVTAAVQSVRRNRKRSSKSKPSNPQAQESVLEPFPVMTTTRESSGTDNLFFDRDGDQFARADRYTSGSNSSSSPPESSLTSFISHNQTLPTLFSHSGQRSGPTKNASTLGAVPHALPHLQPKPLSSSNKPVGDCENPGSSIVTAHTQNYDEVIKAVIADMVQNRVALHVQSRNDEVTPNLADFALSSNDGNLLNIAFQSHVAPSNPHTTAYPKARNPSGNDSNESKIPFFLREKILLHVQRSRACLEVSTAQGSLELYTNLSILGETSVKASVAFVMERFFSNLSSSSMEYVTSKLCSDQELALISVRIFGPATERHFDQLPHGAQLKLFYIVIGGIIKDFGFDPCIYPLSEIMHDVILRQFPLGHHPKGDFKRAAVMSTVSMAPAAANKDVYRVVLLKFKDKEQRFTFHLLSNGPPTIAEIIANSRSLFHIVSQTKSLYLIHNNRVINDDMELARVFNRFTSEEIVIELRDVKPEPLDGLAMLSTVSASEFSDPGSQKALPNRQNGASTTPTAYYPAASPLGPDCHSKESGDSENMPSTSTIQSDRDKVASEGSGAKEQAENEQKTGSEVGQNPETSASAPPRRRFQPLL</sequence>
<dbReference type="OrthoDB" id="4089008at2759"/>